<sequence length="371" mass="41509">MKHIRIDATDRQRAEPPFWLPLAAGLPIGFCMVVLALPALGNGQDLAYRALYLAAYLLWCIPLTFIQRALWRRRTPWWIFAPTLLSVAYVLSLANNVLGTAMALAAGWERSFSFEWAEIFRGIDDCWLALIAFCAIHAVVAYYAELKHEQARTIEAVSLARDAELRALRYQLHPHFLFNALNAISSLVANERNDEARHMIARLGDFLRATLDGSENHEVALADEIALTETYLAIEKARLGDRLLLKWHVGPEVLSVRVPYLLLQPLVENAIRHGIALRSQPGKLDIHLSRHGDRLQVGIRNEGAAAAAMPADERSQPSMLGLRNVSERLAKLYPGEHTMDAQADQNGDYQVDIELPFREAAAPTGQWSARA</sequence>
<dbReference type="InterPro" id="IPR036890">
    <property type="entry name" value="HATPase_C_sf"/>
</dbReference>
<dbReference type="Proteomes" id="UP001254759">
    <property type="component" value="Unassembled WGS sequence"/>
</dbReference>
<accession>A0ABU1RTN9</accession>
<feature type="transmembrane region" description="Helical" evidence="1">
    <location>
        <begin position="20"/>
        <end position="40"/>
    </location>
</feature>
<keyword evidence="4" id="KW-1185">Reference proteome</keyword>
<dbReference type="PANTHER" id="PTHR34220">
    <property type="entry name" value="SENSOR HISTIDINE KINASE YPDA"/>
    <property type="match status" value="1"/>
</dbReference>
<dbReference type="InterPro" id="IPR010559">
    <property type="entry name" value="Sig_transdc_His_kin_internal"/>
</dbReference>
<dbReference type="EMBL" id="JAVDTT010000002">
    <property type="protein sequence ID" value="MDR6842140.1"/>
    <property type="molecule type" value="Genomic_DNA"/>
</dbReference>
<dbReference type="PANTHER" id="PTHR34220:SF7">
    <property type="entry name" value="SENSOR HISTIDINE KINASE YPDA"/>
    <property type="match status" value="1"/>
</dbReference>
<evidence type="ECO:0000313" key="3">
    <source>
        <dbReference type="EMBL" id="MDR6842140.1"/>
    </source>
</evidence>
<feature type="transmembrane region" description="Helical" evidence="1">
    <location>
        <begin position="46"/>
        <end position="66"/>
    </location>
</feature>
<reference evidence="3 4" key="1">
    <citation type="submission" date="2023-07" db="EMBL/GenBank/DDBJ databases">
        <title>Sorghum-associated microbial communities from plants grown in Nebraska, USA.</title>
        <authorList>
            <person name="Schachtman D."/>
        </authorList>
    </citation>
    <scope>NUCLEOTIDE SEQUENCE [LARGE SCALE GENOMIC DNA]</scope>
    <source>
        <strain evidence="3 4">BE107</strain>
    </source>
</reference>
<keyword evidence="3" id="KW-0808">Transferase</keyword>
<feature type="transmembrane region" description="Helical" evidence="1">
    <location>
        <begin position="127"/>
        <end position="144"/>
    </location>
</feature>
<proteinExistence type="predicted"/>
<comment type="caution">
    <text evidence="3">The sequence shown here is derived from an EMBL/GenBank/DDBJ whole genome shotgun (WGS) entry which is preliminary data.</text>
</comment>
<evidence type="ECO:0000313" key="4">
    <source>
        <dbReference type="Proteomes" id="UP001254759"/>
    </source>
</evidence>
<feature type="domain" description="Signal transduction histidine kinase internal region" evidence="2">
    <location>
        <begin position="163"/>
        <end position="243"/>
    </location>
</feature>
<keyword evidence="1" id="KW-0472">Membrane</keyword>
<keyword evidence="1" id="KW-0812">Transmembrane</keyword>
<name>A0ABU1RTN9_9GAMM</name>
<organism evidence="3 4">
    <name type="scientific">Pseudoxanthomonas sacheonensis</name>
    <dbReference type="NCBI Taxonomy" id="443615"/>
    <lineage>
        <taxon>Bacteria</taxon>
        <taxon>Pseudomonadati</taxon>
        <taxon>Pseudomonadota</taxon>
        <taxon>Gammaproteobacteria</taxon>
        <taxon>Lysobacterales</taxon>
        <taxon>Lysobacteraceae</taxon>
        <taxon>Pseudoxanthomonas</taxon>
    </lineage>
</organism>
<keyword evidence="1" id="KW-1133">Transmembrane helix</keyword>
<protein>
    <submittedName>
        <fullName evidence="3">Two-component system sensor histidine kinase AlgZ</fullName>
        <ecNumber evidence="3">2.7.13.3</ecNumber>
    </submittedName>
</protein>
<dbReference type="RefSeq" id="WP_310093593.1">
    <property type="nucleotide sequence ID" value="NZ_JAVDTT010000002.1"/>
</dbReference>
<feature type="transmembrane region" description="Helical" evidence="1">
    <location>
        <begin position="78"/>
        <end position="107"/>
    </location>
</feature>
<dbReference type="GO" id="GO:0004673">
    <property type="term" value="F:protein histidine kinase activity"/>
    <property type="evidence" value="ECO:0007669"/>
    <property type="project" value="UniProtKB-EC"/>
</dbReference>
<gene>
    <name evidence="3" type="ORF">J2W94_002425</name>
</gene>
<dbReference type="Pfam" id="PF06580">
    <property type="entry name" value="His_kinase"/>
    <property type="match status" value="1"/>
</dbReference>
<keyword evidence="3" id="KW-0418">Kinase</keyword>
<dbReference type="SUPFAM" id="SSF55874">
    <property type="entry name" value="ATPase domain of HSP90 chaperone/DNA topoisomerase II/histidine kinase"/>
    <property type="match status" value="1"/>
</dbReference>
<dbReference type="EC" id="2.7.13.3" evidence="3"/>
<dbReference type="Gene3D" id="3.30.565.10">
    <property type="entry name" value="Histidine kinase-like ATPase, C-terminal domain"/>
    <property type="match status" value="1"/>
</dbReference>
<dbReference type="InterPro" id="IPR050640">
    <property type="entry name" value="Bact_2-comp_sensor_kinase"/>
</dbReference>
<evidence type="ECO:0000259" key="2">
    <source>
        <dbReference type="Pfam" id="PF06580"/>
    </source>
</evidence>
<evidence type="ECO:0000256" key="1">
    <source>
        <dbReference type="SAM" id="Phobius"/>
    </source>
</evidence>